<reference evidence="2" key="1">
    <citation type="journal article" date="2018" name="PLoS Negl. Trop. Dis.">
        <title>Sialome diversity of ticks revealed by RNAseq of single tick salivary glands.</title>
        <authorList>
            <person name="Perner J."/>
            <person name="Kropackova S."/>
            <person name="Kopacek P."/>
            <person name="Ribeiro J.M."/>
        </authorList>
    </citation>
    <scope>NUCLEOTIDE SEQUENCE</scope>
    <source>
        <strain evidence="2">Siblings of single egg batch collected in Ceske Budejovice</strain>
        <tissue evidence="2">Salivary glands</tissue>
    </source>
</reference>
<dbReference type="CDD" id="cd22343">
    <property type="entry name" value="PDDEXK_lambda_exonuclease-like"/>
    <property type="match status" value="1"/>
</dbReference>
<dbReference type="PANTHER" id="PTHR46609">
    <property type="entry name" value="EXONUCLEASE, PHAGE-TYPE/RECB, C-TERMINAL DOMAIN-CONTAINING PROTEIN"/>
    <property type="match status" value="1"/>
</dbReference>
<dbReference type="InterPro" id="IPR011335">
    <property type="entry name" value="Restrct_endonuc-II-like"/>
</dbReference>
<dbReference type="PANTHER" id="PTHR46609:SF8">
    <property type="entry name" value="YQAJ VIRAL RECOMBINASE DOMAIN-CONTAINING PROTEIN"/>
    <property type="match status" value="1"/>
</dbReference>
<keyword evidence="2" id="KW-0378">Hydrolase</keyword>
<accession>A0A147BBJ8</accession>
<dbReference type="Pfam" id="PF09588">
    <property type="entry name" value="YqaJ"/>
    <property type="match status" value="1"/>
</dbReference>
<sequence>ATCLPESCPPCNIFYTDLVVIPRVAALELETRTRGTTNALWTDSRKLRVTASNVKCVPKMGATLPDNALATLTNNTFRGNAATRHGQAYEPVAREDFGKETGLVVSPCGTVVCAEETWLSATPDGIIESHDAILEIKCPKVVNCKEKISTGKYDVRGTEGNYYLAKKGSYGFYSQVQFTMLCTQRQLCFLYVWSLKATVLLKIPFDESYIAENMPRLNRFYFSSMLPRLEEMYRSGKLSICLEYRQLALM</sequence>
<dbReference type="SUPFAM" id="SSF52980">
    <property type="entry name" value="Restriction endonuclease-like"/>
    <property type="match status" value="1"/>
</dbReference>
<protein>
    <submittedName>
        <fullName evidence="2">Putative phage-type endonuclease</fullName>
    </submittedName>
</protein>
<proteinExistence type="predicted"/>
<dbReference type="Gene3D" id="3.90.320.10">
    <property type="match status" value="1"/>
</dbReference>
<keyword evidence="2" id="KW-0540">Nuclease</keyword>
<dbReference type="GO" id="GO:0004519">
    <property type="term" value="F:endonuclease activity"/>
    <property type="evidence" value="ECO:0007669"/>
    <property type="project" value="UniProtKB-KW"/>
</dbReference>
<dbReference type="AlphaFoldDB" id="A0A147BBJ8"/>
<dbReference type="EMBL" id="GEGO01007283">
    <property type="protein sequence ID" value="JAR88121.1"/>
    <property type="molecule type" value="Transcribed_RNA"/>
</dbReference>
<dbReference type="InterPro" id="IPR011604">
    <property type="entry name" value="PDDEXK-like_dom_sf"/>
</dbReference>
<dbReference type="InterPro" id="IPR051703">
    <property type="entry name" value="NF-kappa-B_Signaling_Reg"/>
</dbReference>
<evidence type="ECO:0000313" key="2">
    <source>
        <dbReference type="EMBL" id="JAR88121.1"/>
    </source>
</evidence>
<dbReference type="InterPro" id="IPR019080">
    <property type="entry name" value="YqaJ_viral_recombinase"/>
</dbReference>
<feature type="non-terminal residue" evidence="2">
    <location>
        <position position="1"/>
    </location>
</feature>
<name>A0A147BBJ8_IXORI</name>
<evidence type="ECO:0000259" key="1">
    <source>
        <dbReference type="Pfam" id="PF09588"/>
    </source>
</evidence>
<feature type="domain" description="YqaJ viral recombinase" evidence="1">
    <location>
        <begin position="41"/>
        <end position="185"/>
    </location>
</feature>
<dbReference type="GO" id="GO:0006281">
    <property type="term" value="P:DNA repair"/>
    <property type="evidence" value="ECO:0007669"/>
    <property type="project" value="UniProtKB-ARBA"/>
</dbReference>
<organism evidence="2">
    <name type="scientific">Ixodes ricinus</name>
    <name type="common">Common tick</name>
    <name type="synonym">Acarus ricinus</name>
    <dbReference type="NCBI Taxonomy" id="34613"/>
    <lineage>
        <taxon>Eukaryota</taxon>
        <taxon>Metazoa</taxon>
        <taxon>Ecdysozoa</taxon>
        <taxon>Arthropoda</taxon>
        <taxon>Chelicerata</taxon>
        <taxon>Arachnida</taxon>
        <taxon>Acari</taxon>
        <taxon>Parasitiformes</taxon>
        <taxon>Ixodida</taxon>
        <taxon>Ixodoidea</taxon>
        <taxon>Ixodidae</taxon>
        <taxon>Ixodinae</taxon>
        <taxon>Ixodes</taxon>
    </lineage>
</organism>
<keyword evidence="2" id="KW-0255">Endonuclease</keyword>